<evidence type="ECO:0000259" key="2">
    <source>
        <dbReference type="Pfam" id="PF14517"/>
    </source>
</evidence>
<gene>
    <name evidence="3" type="ORF">FHR82_008913</name>
</gene>
<proteinExistence type="predicted"/>
<dbReference type="SUPFAM" id="SSF50934">
    <property type="entry name" value="Tachylectin-2"/>
    <property type="match status" value="1"/>
</dbReference>
<evidence type="ECO:0000313" key="3">
    <source>
        <dbReference type="EMBL" id="MBB4912641.1"/>
    </source>
</evidence>
<accession>A0A7W7QGI2</accession>
<dbReference type="AlphaFoldDB" id="A0A7W7QGI2"/>
<protein>
    <recommendedName>
        <fullName evidence="2">Tachylectin 2 domain-containing protein</fullName>
    </recommendedName>
</protein>
<name>A0A7W7QGI2_9PSEU</name>
<dbReference type="RefSeq" id="WP_184816627.1">
    <property type="nucleotide sequence ID" value="NZ_JACHJQ010000015.1"/>
</dbReference>
<keyword evidence="4" id="KW-1185">Reference proteome</keyword>
<feature type="domain" description="Tachylectin 2" evidence="2">
    <location>
        <begin position="48"/>
        <end position="271"/>
    </location>
</feature>
<feature type="signal peptide" evidence="1">
    <location>
        <begin position="1"/>
        <end position="28"/>
    </location>
</feature>
<evidence type="ECO:0000256" key="1">
    <source>
        <dbReference type="SAM" id="SignalP"/>
    </source>
</evidence>
<comment type="caution">
    <text evidence="3">The sequence shown here is derived from an EMBL/GenBank/DDBJ whole genome shotgun (WGS) entry which is preliminary data.</text>
</comment>
<feature type="chain" id="PRO_5031095339" description="Tachylectin 2 domain-containing protein" evidence="1">
    <location>
        <begin position="29"/>
        <end position="638"/>
    </location>
</feature>
<organism evidence="3 4">
    <name type="scientific">Actinophytocola algeriensis</name>
    <dbReference type="NCBI Taxonomy" id="1768010"/>
    <lineage>
        <taxon>Bacteria</taxon>
        <taxon>Bacillati</taxon>
        <taxon>Actinomycetota</taxon>
        <taxon>Actinomycetes</taxon>
        <taxon>Pseudonocardiales</taxon>
        <taxon>Pseudonocardiaceae</taxon>
    </lineage>
</organism>
<sequence length="638" mass="68089">MRLARISTLVAVCTVAASVATVPTTAAAAENSTLSCTSSVPIYRATAGGALYRYQHLEPENGTLSWAANPPHIGNDWHNGRAVAAPDGVFYAPWNTGELRRYRWINNAWETYPGGSQHQVIDATGWDRYTTAAYKNRITADTEGHLYTVEPDGALHWRAYDSATGTWRHRVIAGGWDQYNLITAAGRGVIYARLSSNGDLHRYRYHAASNRWVVVRQDIGKLWNRFDRVFSAGGDVLYAVEPDGEMFWYRWNETTETWQAQTGVLVGRAWIDWTTTAQPDACQRVGTSVPQRPTVEAQPNGSVTLLNTSDGHLHYGYVDPEGRATHAEAVDLSGNTSFGAQVVPGLTGVTATTAMGEYQDGRVVLTANGTDADVRESVRGADDVWSAPTNEGGFLVTAPAAARLPGNIVAEFSLAADYGLWVRRQAAANAPLGGWQLAGSTPLAHERLTAVATSAGVRLIGLGRDGRFHTATYENGTLGTWTNLGGSGFAGTASAVAMPGDTVQVFATDSTGTVQTQRQTTAGFPGTWTALPGVAAVGSPSAVMSVGGMLQVVTKGPGDYIYYSGQTAPGSTTWTAWQTITTSDVTSTDPTALTVPTAGTWVVAYLTDTNEPKLRRAPASVARSTGTDFVEVPIHVIP</sequence>
<keyword evidence="1" id="KW-0732">Signal</keyword>
<dbReference type="Pfam" id="PF14517">
    <property type="entry name" value="Tachylectin"/>
    <property type="match status" value="1"/>
</dbReference>
<reference evidence="3 4" key="1">
    <citation type="submission" date="2020-08" db="EMBL/GenBank/DDBJ databases">
        <title>Genomic Encyclopedia of Type Strains, Phase III (KMG-III): the genomes of soil and plant-associated and newly described type strains.</title>
        <authorList>
            <person name="Whitman W."/>
        </authorList>
    </citation>
    <scope>NUCLEOTIDE SEQUENCE [LARGE SCALE GENOMIC DNA]</scope>
    <source>
        <strain evidence="3 4">CECT 8960</strain>
    </source>
</reference>
<dbReference type="SUPFAM" id="SSF89372">
    <property type="entry name" value="Fucose-specific lectin"/>
    <property type="match status" value="1"/>
</dbReference>
<dbReference type="InterPro" id="IPR023294">
    <property type="entry name" value="Tachylectin2"/>
</dbReference>
<dbReference type="EMBL" id="JACHJQ010000015">
    <property type="protein sequence ID" value="MBB4912641.1"/>
    <property type="molecule type" value="Genomic_DNA"/>
</dbReference>
<dbReference type="InterPro" id="IPR036813">
    <property type="entry name" value="Tachylectin2_sf"/>
</dbReference>
<dbReference type="Gene3D" id="2.115.10.10">
    <property type="entry name" value="Tachylectin 2"/>
    <property type="match status" value="1"/>
</dbReference>
<evidence type="ECO:0000313" key="4">
    <source>
        <dbReference type="Proteomes" id="UP000520767"/>
    </source>
</evidence>
<dbReference type="Gene3D" id="2.120.10.70">
    <property type="entry name" value="Fucose-specific lectin"/>
    <property type="match status" value="1"/>
</dbReference>
<dbReference type="Proteomes" id="UP000520767">
    <property type="component" value="Unassembled WGS sequence"/>
</dbReference>